<sequence length="147" mass="17306">MQTKRHGISIGIERIDEDFFLYIKAIGQLTHKDYEHIVPLLEYALEGVKKPQVQLLIDLQDFEGWGMYAIWDEFKLALKHGNEFSHIAVLGDEEWQQIATKVGGWFVNGEIRYFKQQQEAMDWLQKTRKREIGHKENEKDLAFSTHS</sequence>
<name>A0A9X2EJX9_9GAMM</name>
<organism evidence="1 2">
    <name type="scientific">Microbulbifer okhotskensis</name>
    <dbReference type="NCBI Taxonomy" id="2926617"/>
    <lineage>
        <taxon>Bacteria</taxon>
        <taxon>Pseudomonadati</taxon>
        <taxon>Pseudomonadota</taxon>
        <taxon>Gammaproteobacteria</taxon>
        <taxon>Cellvibrionales</taxon>
        <taxon>Microbulbiferaceae</taxon>
        <taxon>Microbulbifer</taxon>
    </lineage>
</organism>
<keyword evidence="2" id="KW-1185">Reference proteome</keyword>
<evidence type="ECO:0000313" key="2">
    <source>
        <dbReference type="Proteomes" id="UP001139028"/>
    </source>
</evidence>
<reference evidence="1" key="1">
    <citation type="journal article" date="2022" name="Arch. Microbiol.">
        <title>Microbulbifer okhotskensis sp. nov., isolated from a deep bottom sediment of the Okhotsk Sea.</title>
        <authorList>
            <person name="Romanenko L."/>
            <person name="Kurilenko V."/>
            <person name="Otstavnykh N."/>
            <person name="Velansky P."/>
            <person name="Isaeva M."/>
            <person name="Mikhailov V."/>
        </authorList>
    </citation>
    <scope>NUCLEOTIDE SEQUENCE</scope>
    <source>
        <strain evidence="1">OS29</strain>
    </source>
</reference>
<gene>
    <name evidence="1" type="ORF">MO867_04555</name>
</gene>
<dbReference type="Pfam" id="PF11964">
    <property type="entry name" value="SpoIIAA-like"/>
    <property type="match status" value="1"/>
</dbReference>
<dbReference type="InterPro" id="IPR021866">
    <property type="entry name" value="SpoIIAA-like"/>
</dbReference>
<dbReference type="InterPro" id="IPR036513">
    <property type="entry name" value="STAS_dom_sf"/>
</dbReference>
<dbReference type="AlphaFoldDB" id="A0A9X2EJX9"/>
<protein>
    <submittedName>
        <fullName evidence="1">STAS/SEC14 domain-containing protein</fullName>
    </submittedName>
</protein>
<dbReference type="Proteomes" id="UP001139028">
    <property type="component" value="Unassembled WGS sequence"/>
</dbReference>
<proteinExistence type="predicted"/>
<dbReference type="RefSeq" id="WP_252465043.1">
    <property type="nucleotide sequence ID" value="NZ_JALBWM010000011.1"/>
</dbReference>
<dbReference type="InterPro" id="IPR038396">
    <property type="entry name" value="SpoIIAA-like_sf"/>
</dbReference>
<dbReference type="EMBL" id="JALBWM010000011">
    <property type="protein sequence ID" value="MCO1333607.1"/>
    <property type="molecule type" value="Genomic_DNA"/>
</dbReference>
<comment type="caution">
    <text evidence="1">The sequence shown here is derived from an EMBL/GenBank/DDBJ whole genome shotgun (WGS) entry which is preliminary data.</text>
</comment>
<dbReference type="Gene3D" id="3.40.50.10600">
    <property type="entry name" value="SpoIIaa-like domains"/>
    <property type="match status" value="1"/>
</dbReference>
<accession>A0A9X2EJX9</accession>
<dbReference type="SUPFAM" id="SSF52091">
    <property type="entry name" value="SpoIIaa-like"/>
    <property type="match status" value="1"/>
</dbReference>
<evidence type="ECO:0000313" key="1">
    <source>
        <dbReference type="EMBL" id="MCO1333607.1"/>
    </source>
</evidence>